<dbReference type="Pfam" id="PF00931">
    <property type="entry name" value="NB-ARC"/>
    <property type="match status" value="1"/>
</dbReference>
<evidence type="ECO:0000313" key="12">
    <source>
        <dbReference type="Proteomes" id="UP001161247"/>
    </source>
</evidence>
<dbReference type="Gene3D" id="1.10.8.430">
    <property type="entry name" value="Helical domain of apoptotic protease-activating factors"/>
    <property type="match status" value="1"/>
</dbReference>
<evidence type="ECO:0000259" key="7">
    <source>
        <dbReference type="Pfam" id="PF00931"/>
    </source>
</evidence>
<dbReference type="InterPro" id="IPR038005">
    <property type="entry name" value="RX-like_CC"/>
</dbReference>
<dbReference type="InterPro" id="IPR042197">
    <property type="entry name" value="Apaf_helical"/>
</dbReference>
<dbReference type="CDD" id="cd14798">
    <property type="entry name" value="RX-CC_like"/>
    <property type="match status" value="1"/>
</dbReference>
<sequence length="973" mass="110558">MDIVSGVLAQISTLIVGEANLLGGVGQEIQRMVDELGHMQAFLRFAESKEEEDPRLEEWIVQVQDVAYDIQDVLDEFMLRFRHHHGQGFYGHVRKIFSSMKNLREHHRIACVIQGIKSRITSISESYKRYQFEYGASSNQVLSASSSVVTNNNSWRDYRDDTPLLVEEAKLVGIDGPKQQLISQLLDGDPELKVVSVLGMGGIGKTTLIKKVHGDGNVLRHFQVLAWVTISQTYDMKELLKELIQQLYISVGKYSHREEAKTEQLKALVKDFLQNKRYAIVFDDVWDSNFWEAIKFALPEGCHGNRVILTTRIADVARASGAEFNSYVHQMRPLSSDDSWTLFCKRTFKDNCCPVHLKDVALRILRKCIGLPLAIVVISGVLASKDNGKIDEWNMVECSLGGELEFSGKLSAVRKILLLSYNELPYHLKTCLLYASIFPEDYKIKESNFIRCLVAEGFVVQKSRMTKYEVARAYLDELANMSLIQVSDGSPGTDFFRVYQIHDLLREILLSKAMRQNFATIVASGEHPIRLPRKVRRLAFHDFKSDAKGSSISFKHLRSLIFINSLEPLSKSQLSRMLHGGFRPLKVLDLVSTGLKEIPKEVFTLFYLTSLNLKHTKVKIIPRSIGALKNLEFLDLSYTNVSEVPEDILKIKGLIHLIVYRCSVSSGFTVKGFKGPNNISKFSSLEQLLCIEANETVIKEIEKLKKLKILAVTIIKREDQKHFFFSLGKLTNLRELFLQTATSDEVIDLDDINSSFCSGLQNLQNLCLIGRLKRLPHLMSCLKGLLAVKLVSSRLKSEPLESLQHLPNLRGILFDQAYEGAVLNFKSGCFLKLDSLILVKLHSLEYLRIEEGAMPNLGTLAIISLQSLQEFPWGVQHLAKVQQLYLELMSDKVTVELQNHHEDSENYKKISHILQILIWDREDGWCRHPQYWKTRKPGMSFTGLPAHVEGINNHQEPVGYYSVATPSEVAYIR</sequence>
<dbReference type="InterPro" id="IPR036388">
    <property type="entry name" value="WH-like_DNA-bd_sf"/>
</dbReference>
<dbReference type="InterPro" id="IPR044974">
    <property type="entry name" value="Disease_R_plants"/>
</dbReference>
<gene>
    <name evidence="11" type="ORF">OLC1_LOCUS19198</name>
</gene>
<dbReference type="FunFam" id="1.10.10.10:FF:000322">
    <property type="entry name" value="Probable disease resistance protein At1g63360"/>
    <property type="match status" value="1"/>
</dbReference>
<keyword evidence="12" id="KW-1185">Reference proteome</keyword>
<dbReference type="SUPFAM" id="SSF52540">
    <property type="entry name" value="P-loop containing nucleoside triphosphate hydrolases"/>
    <property type="match status" value="1"/>
</dbReference>
<keyword evidence="3" id="KW-0677">Repeat</keyword>
<dbReference type="GO" id="GO:0098542">
    <property type="term" value="P:defense response to other organism"/>
    <property type="evidence" value="ECO:0007669"/>
    <property type="project" value="TreeGrafter"/>
</dbReference>
<organism evidence="11 12">
    <name type="scientific">Oldenlandia corymbosa var. corymbosa</name>
    <dbReference type="NCBI Taxonomy" id="529605"/>
    <lineage>
        <taxon>Eukaryota</taxon>
        <taxon>Viridiplantae</taxon>
        <taxon>Streptophyta</taxon>
        <taxon>Embryophyta</taxon>
        <taxon>Tracheophyta</taxon>
        <taxon>Spermatophyta</taxon>
        <taxon>Magnoliopsida</taxon>
        <taxon>eudicotyledons</taxon>
        <taxon>Gunneridae</taxon>
        <taxon>Pentapetalae</taxon>
        <taxon>asterids</taxon>
        <taxon>lamiids</taxon>
        <taxon>Gentianales</taxon>
        <taxon>Rubiaceae</taxon>
        <taxon>Rubioideae</taxon>
        <taxon>Spermacoceae</taxon>
        <taxon>Hedyotis-Oldenlandia complex</taxon>
        <taxon>Oldenlandia</taxon>
    </lineage>
</organism>
<evidence type="ECO:0000256" key="1">
    <source>
        <dbReference type="ARBA" id="ARBA00008894"/>
    </source>
</evidence>
<keyword evidence="6" id="KW-0067">ATP-binding</keyword>
<dbReference type="Proteomes" id="UP001161247">
    <property type="component" value="Chromosome 7"/>
</dbReference>
<dbReference type="Gene3D" id="3.40.50.300">
    <property type="entry name" value="P-loop containing nucleotide triphosphate hydrolases"/>
    <property type="match status" value="1"/>
</dbReference>
<dbReference type="GO" id="GO:0051607">
    <property type="term" value="P:defense response to virus"/>
    <property type="evidence" value="ECO:0007669"/>
    <property type="project" value="UniProtKB-ARBA"/>
</dbReference>
<evidence type="ECO:0000259" key="10">
    <source>
        <dbReference type="Pfam" id="PF23598"/>
    </source>
</evidence>
<dbReference type="AlphaFoldDB" id="A0AAV1DVM9"/>
<feature type="domain" description="Disease resistance R13L4/SHOC-2-like LRR" evidence="10">
    <location>
        <begin position="556"/>
        <end position="895"/>
    </location>
</feature>
<dbReference type="Pfam" id="PF23559">
    <property type="entry name" value="WHD_DRP"/>
    <property type="match status" value="1"/>
</dbReference>
<protein>
    <submittedName>
        <fullName evidence="11">OLC1v1012255C1</fullName>
    </submittedName>
</protein>
<evidence type="ECO:0000256" key="5">
    <source>
        <dbReference type="ARBA" id="ARBA00022821"/>
    </source>
</evidence>
<dbReference type="InterPro" id="IPR027417">
    <property type="entry name" value="P-loop_NTPase"/>
</dbReference>
<dbReference type="SUPFAM" id="SSF52058">
    <property type="entry name" value="L domain-like"/>
    <property type="match status" value="1"/>
</dbReference>
<proteinExistence type="inferred from homology"/>
<keyword evidence="5" id="KW-0611">Plant defense</keyword>
<dbReference type="InterPro" id="IPR041118">
    <property type="entry name" value="Rx_N"/>
</dbReference>
<feature type="domain" description="Disease resistance N-terminal" evidence="8">
    <location>
        <begin position="3"/>
        <end position="91"/>
    </location>
</feature>
<dbReference type="EMBL" id="OX459124">
    <property type="protein sequence ID" value="CAI9111912.1"/>
    <property type="molecule type" value="Genomic_DNA"/>
</dbReference>
<dbReference type="Gene3D" id="3.80.10.10">
    <property type="entry name" value="Ribonuclease Inhibitor"/>
    <property type="match status" value="2"/>
</dbReference>
<dbReference type="PANTHER" id="PTHR23155:SF1205">
    <property type="entry name" value="DISEASE RESISTANCE PROTEIN RPM1"/>
    <property type="match status" value="1"/>
</dbReference>
<keyword evidence="2" id="KW-0433">Leucine-rich repeat</keyword>
<evidence type="ECO:0000256" key="6">
    <source>
        <dbReference type="ARBA" id="ARBA00022840"/>
    </source>
</evidence>
<evidence type="ECO:0000259" key="9">
    <source>
        <dbReference type="Pfam" id="PF23559"/>
    </source>
</evidence>
<evidence type="ECO:0000259" key="8">
    <source>
        <dbReference type="Pfam" id="PF18052"/>
    </source>
</evidence>
<dbReference type="GO" id="GO:0005524">
    <property type="term" value="F:ATP binding"/>
    <property type="evidence" value="ECO:0007669"/>
    <property type="project" value="UniProtKB-KW"/>
</dbReference>
<dbReference type="FunFam" id="3.40.50.300:FF:001091">
    <property type="entry name" value="Probable disease resistance protein At1g61300"/>
    <property type="match status" value="1"/>
</dbReference>
<dbReference type="Gene3D" id="1.20.5.4130">
    <property type="match status" value="1"/>
</dbReference>
<feature type="domain" description="Disease resistance protein winged helix" evidence="9">
    <location>
        <begin position="437"/>
        <end position="508"/>
    </location>
</feature>
<evidence type="ECO:0000256" key="4">
    <source>
        <dbReference type="ARBA" id="ARBA00022741"/>
    </source>
</evidence>
<name>A0AAV1DVM9_OLDCO</name>
<evidence type="ECO:0000313" key="11">
    <source>
        <dbReference type="EMBL" id="CAI9111912.1"/>
    </source>
</evidence>
<dbReference type="Pfam" id="PF23598">
    <property type="entry name" value="LRR_14"/>
    <property type="match status" value="1"/>
</dbReference>
<comment type="similarity">
    <text evidence="1">Belongs to the disease resistance NB-LRR family.</text>
</comment>
<keyword evidence="4" id="KW-0547">Nucleotide-binding</keyword>
<dbReference type="Pfam" id="PF18052">
    <property type="entry name" value="Rx_N"/>
    <property type="match status" value="1"/>
</dbReference>
<feature type="domain" description="NB-ARC" evidence="7">
    <location>
        <begin position="177"/>
        <end position="351"/>
    </location>
</feature>
<dbReference type="InterPro" id="IPR058922">
    <property type="entry name" value="WHD_DRP"/>
</dbReference>
<dbReference type="PANTHER" id="PTHR23155">
    <property type="entry name" value="DISEASE RESISTANCE PROTEIN RP"/>
    <property type="match status" value="1"/>
</dbReference>
<reference evidence="11" key="1">
    <citation type="submission" date="2023-03" db="EMBL/GenBank/DDBJ databases">
        <authorList>
            <person name="Julca I."/>
        </authorList>
    </citation>
    <scope>NUCLEOTIDE SEQUENCE</scope>
</reference>
<evidence type="ECO:0000256" key="3">
    <source>
        <dbReference type="ARBA" id="ARBA00022737"/>
    </source>
</evidence>
<dbReference type="GO" id="GO:0043531">
    <property type="term" value="F:ADP binding"/>
    <property type="evidence" value="ECO:0007669"/>
    <property type="project" value="InterPro"/>
</dbReference>
<accession>A0AAV1DVM9</accession>
<dbReference type="Gene3D" id="1.10.10.10">
    <property type="entry name" value="Winged helix-like DNA-binding domain superfamily/Winged helix DNA-binding domain"/>
    <property type="match status" value="1"/>
</dbReference>
<dbReference type="InterPro" id="IPR032675">
    <property type="entry name" value="LRR_dom_sf"/>
</dbReference>
<dbReference type="InterPro" id="IPR055414">
    <property type="entry name" value="LRR_R13L4/SHOC2-like"/>
</dbReference>
<dbReference type="InterPro" id="IPR002182">
    <property type="entry name" value="NB-ARC"/>
</dbReference>
<evidence type="ECO:0000256" key="2">
    <source>
        <dbReference type="ARBA" id="ARBA00022614"/>
    </source>
</evidence>
<dbReference type="PRINTS" id="PR00364">
    <property type="entry name" value="DISEASERSIST"/>
</dbReference>